<evidence type="ECO:0000313" key="2">
    <source>
        <dbReference type="EMBL" id="VDO53798.1"/>
    </source>
</evidence>
<evidence type="ECO:0000313" key="3">
    <source>
        <dbReference type="Proteomes" id="UP000277204"/>
    </source>
</evidence>
<proteinExistence type="predicted"/>
<organism evidence="2 3">
    <name type="scientific">Schistosoma margrebowiei</name>
    <dbReference type="NCBI Taxonomy" id="48269"/>
    <lineage>
        <taxon>Eukaryota</taxon>
        <taxon>Metazoa</taxon>
        <taxon>Spiralia</taxon>
        <taxon>Lophotrochozoa</taxon>
        <taxon>Platyhelminthes</taxon>
        <taxon>Trematoda</taxon>
        <taxon>Digenea</taxon>
        <taxon>Strigeidida</taxon>
        <taxon>Schistosomatoidea</taxon>
        <taxon>Schistosomatidae</taxon>
        <taxon>Schistosoma</taxon>
    </lineage>
</organism>
<dbReference type="Proteomes" id="UP000277204">
    <property type="component" value="Unassembled WGS sequence"/>
</dbReference>
<protein>
    <submittedName>
        <fullName evidence="2">Uncharacterized protein</fullName>
    </submittedName>
</protein>
<feature type="transmembrane region" description="Helical" evidence="1">
    <location>
        <begin position="51"/>
        <end position="69"/>
    </location>
</feature>
<accession>A0A3P7ZM34</accession>
<keyword evidence="3" id="KW-1185">Reference proteome</keyword>
<keyword evidence="1" id="KW-1133">Transmembrane helix</keyword>
<dbReference type="EMBL" id="UZAI01000507">
    <property type="protein sequence ID" value="VDO53798.1"/>
    <property type="molecule type" value="Genomic_DNA"/>
</dbReference>
<keyword evidence="1" id="KW-0812">Transmembrane</keyword>
<gene>
    <name evidence="2" type="ORF">SMRZ_LOCUS2062</name>
</gene>
<sequence>MIIFNCIHLIDGTDNIVVFSSFHITTILFSPTTTTFATATTQKFRIPSCRFLLIIIIIISIRSTGRSIIYDNMIWCNRQVNI</sequence>
<name>A0A3P7ZM34_9TREM</name>
<reference evidence="2 3" key="1">
    <citation type="submission" date="2018-11" db="EMBL/GenBank/DDBJ databases">
        <authorList>
            <consortium name="Pathogen Informatics"/>
        </authorList>
    </citation>
    <scope>NUCLEOTIDE SEQUENCE [LARGE SCALE GENOMIC DNA]</scope>
    <source>
        <strain evidence="2 3">Zambia</strain>
    </source>
</reference>
<keyword evidence="1" id="KW-0472">Membrane</keyword>
<dbReference type="AlphaFoldDB" id="A0A3P7ZM34"/>
<evidence type="ECO:0000256" key="1">
    <source>
        <dbReference type="SAM" id="Phobius"/>
    </source>
</evidence>